<evidence type="ECO:0000313" key="4">
    <source>
        <dbReference type="Proteomes" id="UP000324222"/>
    </source>
</evidence>
<dbReference type="EMBL" id="VSRR010001324">
    <property type="protein sequence ID" value="MPC24390.1"/>
    <property type="molecule type" value="Genomic_DNA"/>
</dbReference>
<reference evidence="3 4" key="1">
    <citation type="submission" date="2019-05" db="EMBL/GenBank/DDBJ databases">
        <title>Another draft genome of Portunus trituberculatus and its Hox gene families provides insights of decapod evolution.</title>
        <authorList>
            <person name="Jeong J.-H."/>
            <person name="Song I."/>
            <person name="Kim S."/>
            <person name="Choi T."/>
            <person name="Kim D."/>
            <person name="Ryu S."/>
            <person name="Kim W."/>
        </authorList>
    </citation>
    <scope>NUCLEOTIDE SEQUENCE [LARGE SCALE GENOMIC DNA]</scope>
    <source>
        <tissue evidence="3">Muscle</tissue>
    </source>
</reference>
<keyword evidence="4" id="KW-1185">Reference proteome</keyword>
<organism evidence="3 4">
    <name type="scientific">Portunus trituberculatus</name>
    <name type="common">Swimming crab</name>
    <name type="synonym">Neptunus trituberculatus</name>
    <dbReference type="NCBI Taxonomy" id="210409"/>
    <lineage>
        <taxon>Eukaryota</taxon>
        <taxon>Metazoa</taxon>
        <taxon>Ecdysozoa</taxon>
        <taxon>Arthropoda</taxon>
        <taxon>Crustacea</taxon>
        <taxon>Multicrustacea</taxon>
        <taxon>Malacostraca</taxon>
        <taxon>Eumalacostraca</taxon>
        <taxon>Eucarida</taxon>
        <taxon>Decapoda</taxon>
        <taxon>Pleocyemata</taxon>
        <taxon>Brachyura</taxon>
        <taxon>Eubrachyura</taxon>
        <taxon>Portunoidea</taxon>
        <taxon>Portunidae</taxon>
        <taxon>Portuninae</taxon>
        <taxon>Portunus</taxon>
    </lineage>
</organism>
<dbReference type="Proteomes" id="UP000324222">
    <property type="component" value="Unassembled WGS sequence"/>
</dbReference>
<evidence type="ECO:0000313" key="3">
    <source>
        <dbReference type="EMBL" id="MPC24390.1"/>
    </source>
</evidence>
<protein>
    <submittedName>
        <fullName evidence="3">Uncharacterized protein</fullName>
    </submittedName>
</protein>
<name>A0A5B7DSJ5_PORTR</name>
<keyword evidence="2" id="KW-1133">Transmembrane helix</keyword>
<feature type="transmembrane region" description="Helical" evidence="2">
    <location>
        <begin position="204"/>
        <end position="223"/>
    </location>
</feature>
<gene>
    <name evidence="3" type="ORF">E2C01_017471</name>
</gene>
<keyword evidence="2" id="KW-0812">Transmembrane</keyword>
<keyword evidence="2" id="KW-0472">Membrane</keyword>
<comment type="caution">
    <text evidence="3">The sequence shown here is derived from an EMBL/GenBank/DDBJ whole genome shotgun (WGS) entry which is preliminary data.</text>
</comment>
<dbReference type="AlphaFoldDB" id="A0A5B7DSJ5"/>
<proteinExistence type="predicted"/>
<evidence type="ECO:0000256" key="1">
    <source>
        <dbReference type="SAM" id="MobiDB-lite"/>
    </source>
</evidence>
<feature type="region of interest" description="Disordered" evidence="1">
    <location>
        <begin position="1"/>
        <end position="31"/>
    </location>
</feature>
<sequence>MKPTIPPLRAKKTGNEGAALRVSSSSGSSHGCSSDCSTCYKMTRSGVRYGNRCSHSERRKAKKENQVKKPTDIKIVLPEVRKAIVVLSVSMVVVLLVVVGVALIIHFGKVSSELGKSRSPEKNGEVRRWKLFSSAKETSQPAANPSLDKTQPFLKLFKRGGRTIVEPEPPRGLHKILSALRLTNIGENNVSEEHKLINLSQGHALLSIGVFNLAITALVLLLVP</sequence>
<accession>A0A5B7DSJ5</accession>
<evidence type="ECO:0000256" key="2">
    <source>
        <dbReference type="SAM" id="Phobius"/>
    </source>
</evidence>
<feature type="transmembrane region" description="Helical" evidence="2">
    <location>
        <begin position="83"/>
        <end position="107"/>
    </location>
</feature>